<dbReference type="GeneID" id="4568214"/>
<proteinExistence type="predicted"/>
<name>J3KGQ1_COCIM</name>
<protein>
    <submittedName>
        <fullName evidence="1">Uncharacterized protein</fullName>
    </submittedName>
</protein>
<evidence type="ECO:0000313" key="2">
    <source>
        <dbReference type="Proteomes" id="UP000001261"/>
    </source>
</evidence>
<evidence type="ECO:0000313" key="1">
    <source>
        <dbReference type="EMBL" id="EAS34944.3"/>
    </source>
</evidence>
<dbReference type="KEGG" id="cim:CIMG_00298"/>
<dbReference type="AlphaFoldDB" id="J3KGQ1"/>
<dbReference type="EMBL" id="GG704911">
    <property type="protein sequence ID" value="EAS34944.3"/>
    <property type="molecule type" value="Genomic_DNA"/>
</dbReference>
<reference evidence="2" key="2">
    <citation type="journal article" date="2010" name="Genome Res.">
        <title>Population genomic sequencing of Coccidioides fungi reveals recent hybridization and transposon control.</title>
        <authorList>
            <person name="Neafsey D.E."/>
            <person name="Barker B.M."/>
            <person name="Sharpton T.J."/>
            <person name="Stajich J.E."/>
            <person name="Park D.J."/>
            <person name="Whiston E."/>
            <person name="Hung C.-Y."/>
            <person name="McMahan C."/>
            <person name="White J."/>
            <person name="Sykes S."/>
            <person name="Heiman D."/>
            <person name="Young S."/>
            <person name="Zeng Q."/>
            <person name="Abouelleil A."/>
            <person name="Aftuck L."/>
            <person name="Bessette D."/>
            <person name="Brown A."/>
            <person name="FitzGerald M."/>
            <person name="Lui A."/>
            <person name="Macdonald J.P."/>
            <person name="Priest M."/>
            <person name="Orbach M.J."/>
            <person name="Galgiani J.N."/>
            <person name="Kirkland T.N."/>
            <person name="Cole G.T."/>
            <person name="Birren B.W."/>
            <person name="Henn M.R."/>
            <person name="Taylor J.W."/>
            <person name="Rounsley S.D."/>
        </authorList>
    </citation>
    <scope>GENOME REANNOTATION</scope>
    <source>
        <strain evidence="2">RS</strain>
    </source>
</reference>
<dbReference type="Proteomes" id="UP000001261">
    <property type="component" value="Unassembled WGS sequence"/>
</dbReference>
<dbReference type="VEuPathDB" id="FungiDB:CIMG_00298"/>
<sequence length="106" mass="11756">MGYRTLANDIAGIQLYRRGMLVVYILARATGSISDSADNGPPAADAIAVRELTSIKISPYPKKMAMIHAPQLMLLIFLHRKGSQFCGVICRSPLLSTDPFFFERRL</sequence>
<dbReference type="InParanoid" id="J3KGQ1"/>
<organism evidence="1 2">
    <name type="scientific">Coccidioides immitis (strain RS)</name>
    <name type="common">Valley fever fungus</name>
    <dbReference type="NCBI Taxonomy" id="246410"/>
    <lineage>
        <taxon>Eukaryota</taxon>
        <taxon>Fungi</taxon>
        <taxon>Dikarya</taxon>
        <taxon>Ascomycota</taxon>
        <taxon>Pezizomycotina</taxon>
        <taxon>Eurotiomycetes</taxon>
        <taxon>Eurotiomycetidae</taxon>
        <taxon>Onygenales</taxon>
        <taxon>Onygenaceae</taxon>
        <taxon>Coccidioides</taxon>
    </lineage>
</organism>
<dbReference type="RefSeq" id="XP_001246527.2">
    <property type="nucleotide sequence ID" value="XM_001246526.2"/>
</dbReference>
<reference evidence="2" key="1">
    <citation type="journal article" date="2009" name="Genome Res.">
        <title>Comparative genomic analyses of the human fungal pathogens Coccidioides and their relatives.</title>
        <authorList>
            <person name="Sharpton T.J."/>
            <person name="Stajich J.E."/>
            <person name="Rounsley S.D."/>
            <person name="Gardner M.J."/>
            <person name="Wortman J.R."/>
            <person name="Jordar V.S."/>
            <person name="Maiti R."/>
            <person name="Kodira C.D."/>
            <person name="Neafsey D.E."/>
            <person name="Zeng Q."/>
            <person name="Hung C.-Y."/>
            <person name="McMahan C."/>
            <person name="Muszewska A."/>
            <person name="Grynberg M."/>
            <person name="Mandel M.A."/>
            <person name="Kellner E.M."/>
            <person name="Barker B.M."/>
            <person name="Galgiani J.N."/>
            <person name="Orbach M.J."/>
            <person name="Kirkland T.N."/>
            <person name="Cole G.T."/>
            <person name="Henn M.R."/>
            <person name="Birren B.W."/>
            <person name="Taylor J.W."/>
        </authorList>
    </citation>
    <scope>NUCLEOTIDE SEQUENCE [LARGE SCALE GENOMIC DNA]</scope>
    <source>
        <strain evidence="2">RS</strain>
    </source>
</reference>
<keyword evidence="2" id="KW-1185">Reference proteome</keyword>
<gene>
    <name evidence="1" type="ORF">CIMG_00298</name>
</gene>
<accession>J3KGQ1</accession>